<dbReference type="AlphaFoldDB" id="A0A9X4IUI9"/>
<dbReference type="RefSeq" id="WP_274683957.1">
    <property type="nucleotide sequence ID" value="NZ_JAKNBA010000070.1"/>
</dbReference>
<reference evidence="1" key="1">
    <citation type="submission" date="2022-02" db="EMBL/GenBank/DDBJ databases">
        <title>Emergence and expansion in Europe of a Vibrio aestuarianus clonal complex pathogenic for oysters.</title>
        <authorList>
            <person name="Mesnil A."/>
            <person name="Travers M.-A."/>
        </authorList>
    </citation>
    <scope>NUCLEOTIDE SEQUENCE</scope>
    <source>
        <strain evidence="1">19_064_11T1</strain>
    </source>
</reference>
<evidence type="ECO:0000313" key="1">
    <source>
        <dbReference type="EMBL" id="MDE1244183.1"/>
    </source>
</evidence>
<dbReference type="Pfam" id="PF13289">
    <property type="entry name" value="SIR2_2"/>
    <property type="match status" value="1"/>
</dbReference>
<comment type="caution">
    <text evidence="1">The sequence shown here is derived from an EMBL/GenBank/DDBJ whole genome shotgun (WGS) entry which is preliminary data.</text>
</comment>
<sequence>MSKIKTQDIYGKSVFIVEEHSCVLDIWKCLSKKEPEIPYLISLSRLSGGLAQPSLITAQTNTYPHEAKDGVSFNSYIYSALISGYFSHAFLLGGEGFCLEDELLKLNFDEIFYTNSNRNLSCEDYLLHIDLSLFTHELSLTPTYPNLLINLIKSSKYITISENKTTGHDKDRTQEEYLNTILGQIHCACSCRGNVKNISKMIFPPTGYRKVTLPLDFKFGDFMTRKLLIFGNGLGMALDQNHFSLAAALEEIWNRDGFLTEEQKRLIERCLGRGGAPEGEYELDTLHQAITHCKALNRIGGGDVHWLNQEGQEFPEITATYIHKVATRLHNYNGELPQLFEERLVQFIKDSRSHVATLNYDKLLYSAFIDNNIFNGYRGYLVDGMLDQGFSSDALERRFGNRFGYYLHLHGSPLFVNRNNEVCKLPRQNLTVERNESSEHIVLTHVKHKTSVIAASHALSTYWDYLQFALSEAEEVILFGYSGFDKHLNILLRPYLSSKRVRVVEWEGADEQDARERYWRNELGHVNEVIRLENITAFTDW</sequence>
<dbReference type="EMBL" id="JAKNBA010000070">
    <property type="protein sequence ID" value="MDE1244183.1"/>
    <property type="molecule type" value="Genomic_DNA"/>
</dbReference>
<evidence type="ECO:0000313" key="2">
    <source>
        <dbReference type="Proteomes" id="UP001140979"/>
    </source>
</evidence>
<accession>A0A9X4IUI9</accession>
<gene>
    <name evidence="1" type="ORF">L9W94_19015</name>
</gene>
<organism evidence="1 2">
    <name type="scientific">Vibrio aestuarianus</name>
    <dbReference type="NCBI Taxonomy" id="28171"/>
    <lineage>
        <taxon>Bacteria</taxon>
        <taxon>Pseudomonadati</taxon>
        <taxon>Pseudomonadota</taxon>
        <taxon>Gammaproteobacteria</taxon>
        <taxon>Vibrionales</taxon>
        <taxon>Vibrionaceae</taxon>
        <taxon>Vibrio</taxon>
    </lineage>
</organism>
<proteinExistence type="predicted"/>
<protein>
    <submittedName>
        <fullName evidence="1">DUF4917 family protein</fullName>
    </submittedName>
</protein>
<dbReference type="Proteomes" id="UP001140979">
    <property type="component" value="Unassembled WGS sequence"/>
</dbReference>
<name>A0A9X4IUI9_9VIBR</name>